<organism evidence="1 2">
    <name type="scientific">Pleurodeles waltl</name>
    <name type="common">Iberian ribbed newt</name>
    <dbReference type="NCBI Taxonomy" id="8319"/>
    <lineage>
        <taxon>Eukaryota</taxon>
        <taxon>Metazoa</taxon>
        <taxon>Chordata</taxon>
        <taxon>Craniata</taxon>
        <taxon>Vertebrata</taxon>
        <taxon>Euteleostomi</taxon>
        <taxon>Amphibia</taxon>
        <taxon>Batrachia</taxon>
        <taxon>Caudata</taxon>
        <taxon>Salamandroidea</taxon>
        <taxon>Salamandridae</taxon>
        <taxon>Pleurodelinae</taxon>
        <taxon>Pleurodeles</taxon>
    </lineage>
</organism>
<gene>
    <name evidence="1" type="ORF">NDU88_004756</name>
</gene>
<evidence type="ECO:0000313" key="2">
    <source>
        <dbReference type="Proteomes" id="UP001066276"/>
    </source>
</evidence>
<dbReference type="AlphaFoldDB" id="A0AAV7QFF5"/>
<accession>A0AAV7QFF5</accession>
<keyword evidence="2" id="KW-1185">Reference proteome</keyword>
<reference evidence="1" key="1">
    <citation type="journal article" date="2022" name="bioRxiv">
        <title>Sequencing and chromosome-scale assembly of the giantPleurodeles waltlgenome.</title>
        <authorList>
            <person name="Brown T."/>
            <person name="Elewa A."/>
            <person name="Iarovenko S."/>
            <person name="Subramanian E."/>
            <person name="Araus A.J."/>
            <person name="Petzold A."/>
            <person name="Susuki M."/>
            <person name="Suzuki K.-i.T."/>
            <person name="Hayashi T."/>
            <person name="Toyoda A."/>
            <person name="Oliveira C."/>
            <person name="Osipova E."/>
            <person name="Leigh N.D."/>
            <person name="Simon A."/>
            <person name="Yun M.H."/>
        </authorList>
    </citation>
    <scope>NUCLEOTIDE SEQUENCE</scope>
    <source>
        <strain evidence="1">20211129_DDA</strain>
        <tissue evidence="1">Liver</tissue>
    </source>
</reference>
<evidence type="ECO:0000313" key="1">
    <source>
        <dbReference type="EMBL" id="KAJ1138369.1"/>
    </source>
</evidence>
<sequence length="89" mass="10474">MYVRLRLCLSHFERAAPRAHYSLNWDLRPHSDSHQGIRLGRVQCPRCAFPLLRSVRCMEPLLRKQRGWIWEKTSFPSSRVVPICSVRSA</sequence>
<comment type="caution">
    <text evidence="1">The sequence shown here is derived from an EMBL/GenBank/DDBJ whole genome shotgun (WGS) entry which is preliminary data.</text>
</comment>
<protein>
    <submittedName>
        <fullName evidence="1">Uncharacterized protein</fullName>
    </submittedName>
</protein>
<proteinExistence type="predicted"/>
<name>A0AAV7QFF5_PLEWA</name>
<dbReference type="Proteomes" id="UP001066276">
    <property type="component" value="Chromosome 6"/>
</dbReference>
<dbReference type="EMBL" id="JANPWB010000010">
    <property type="protein sequence ID" value="KAJ1138369.1"/>
    <property type="molecule type" value="Genomic_DNA"/>
</dbReference>